<evidence type="ECO:0000313" key="2">
    <source>
        <dbReference type="EMBL" id="OGG13618.1"/>
    </source>
</evidence>
<feature type="transmembrane region" description="Helical" evidence="1">
    <location>
        <begin position="331"/>
        <end position="362"/>
    </location>
</feature>
<comment type="caution">
    <text evidence="2">The sequence shown here is derived from an EMBL/GenBank/DDBJ whole genome shotgun (WGS) entry which is preliminary data.</text>
</comment>
<keyword evidence="1" id="KW-0812">Transmembrane</keyword>
<dbReference type="Proteomes" id="UP000177416">
    <property type="component" value="Unassembled WGS sequence"/>
</dbReference>
<dbReference type="PANTHER" id="PTHR10790">
    <property type="entry name" value="TPR-DOMAIN CONTAINING PROTEIN"/>
    <property type="match status" value="1"/>
</dbReference>
<keyword evidence="1" id="KW-1133">Transmembrane helix</keyword>
<keyword evidence="1" id="KW-0472">Membrane</keyword>
<feature type="transmembrane region" description="Helical" evidence="1">
    <location>
        <begin position="218"/>
        <end position="240"/>
    </location>
</feature>
<feature type="transmembrane region" description="Helical" evidence="1">
    <location>
        <begin position="98"/>
        <end position="118"/>
    </location>
</feature>
<organism evidence="2 3">
    <name type="scientific">Candidatus Gottesmanbacteria bacterium RIFCSPHIGHO2_01_FULL_46_14</name>
    <dbReference type="NCBI Taxonomy" id="1798380"/>
    <lineage>
        <taxon>Bacteria</taxon>
        <taxon>Candidatus Gottesmaniibacteriota</taxon>
    </lineage>
</organism>
<feature type="transmembrane region" description="Helical" evidence="1">
    <location>
        <begin position="62"/>
        <end position="86"/>
    </location>
</feature>
<evidence type="ECO:0000313" key="3">
    <source>
        <dbReference type="Proteomes" id="UP000177416"/>
    </source>
</evidence>
<dbReference type="AlphaFoldDB" id="A0A1F5ZMF4"/>
<protein>
    <recommendedName>
        <fullName evidence="4">YYY membrane protein</fullName>
    </recommendedName>
</protein>
<dbReference type="PANTHER" id="PTHR10790:SF51">
    <property type="entry name" value="TETRATRICOPEPTIDE REPEAT PROTEIN"/>
    <property type="match status" value="1"/>
</dbReference>
<reference evidence="2 3" key="1">
    <citation type="journal article" date="2016" name="Nat. Commun.">
        <title>Thousands of microbial genomes shed light on interconnected biogeochemical processes in an aquifer system.</title>
        <authorList>
            <person name="Anantharaman K."/>
            <person name="Brown C.T."/>
            <person name="Hug L.A."/>
            <person name="Sharon I."/>
            <person name="Castelle C.J."/>
            <person name="Probst A.J."/>
            <person name="Thomas B.C."/>
            <person name="Singh A."/>
            <person name="Wilkins M.J."/>
            <person name="Karaoz U."/>
            <person name="Brodie E.L."/>
            <person name="Williams K.H."/>
            <person name="Hubbard S.S."/>
            <person name="Banfield J.F."/>
        </authorList>
    </citation>
    <scope>NUCLEOTIDE SEQUENCE [LARGE SCALE GENOMIC DNA]</scope>
</reference>
<accession>A0A1F5ZMF4</accession>
<feature type="transmembrane region" description="Helical" evidence="1">
    <location>
        <begin position="427"/>
        <end position="446"/>
    </location>
</feature>
<sequence length="696" mass="79824">MPGTDIAIVFHWWTALFLFGAVAFPLTKKLFPDWFDQGYLFSKSVSLALVTWLVYVMGTLRILPFTAISIVFSLTLVFICGLLFNFQFSNFKLKHRSTILLVIEEIFFFGALLLWSWIKGYEPSIRGLEKFMDYGFMKSILVSTYFPPSDMWYAGSSINYYYFGHMVVAVLTKLSGLDLAYTFNLMLATIFALTLTMSFSIGYQISQIRQIGQIWQKVASGALTAFLVTLAGNMQTIYAFTRGYTGENVKPFWELLWGIGEFWQKLPEGLNTYWYANATRFIPFAIHEFPSYSFVVSDVHGHVLSLPFVLLAIALLIQGSALGGFKGRAFFIFYGFLVGVLLMTNALDGPMYLALMGIVLFFNTVQKKWTMLLMVFVVAGLTSLPFLIHFTSFVNGLAVNCPPAFLANTKIGPLLFEGVEKCQKSPVWMMTLLWGFFIYCGVWLLLKKKFTQVEKLLLIFFGFSVLLIIFPEFFYFKDIYPAHFRSNTMFKLGYQAFILFSIVSGYTIVNLKRKKLFLILLIPQLFLISIYPIFSVRSYFNSLRNYEGIYGLNWLSREYPDDYAAIQWLNNQAIRPGILVEADGDSYTDYNRFSAFTGRPTIVGWAVHEWLWRGGYEFVSPRREEVRLIYESGDQPKIQAILEKYHVRFIIVGNLERQKFGSLNEMAISDVATPVFQSGETIFYEVNQPIDRQSGS</sequence>
<dbReference type="Pfam" id="PF10060">
    <property type="entry name" value="DUF2298"/>
    <property type="match status" value="1"/>
</dbReference>
<feature type="transmembrane region" description="Helical" evidence="1">
    <location>
        <begin position="6"/>
        <end position="26"/>
    </location>
</feature>
<feature type="transmembrane region" description="Helical" evidence="1">
    <location>
        <begin position="369"/>
        <end position="388"/>
    </location>
</feature>
<feature type="transmembrane region" description="Helical" evidence="1">
    <location>
        <begin position="303"/>
        <end position="325"/>
    </location>
</feature>
<feature type="transmembrane region" description="Helical" evidence="1">
    <location>
        <begin position="458"/>
        <end position="476"/>
    </location>
</feature>
<proteinExistence type="predicted"/>
<feature type="transmembrane region" description="Helical" evidence="1">
    <location>
        <begin position="516"/>
        <end position="534"/>
    </location>
</feature>
<gene>
    <name evidence="2" type="ORF">A2875_00435</name>
</gene>
<feature type="transmembrane region" description="Helical" evidence="1">
    <location>
        <begin position="38"/>
        <end position="56"/>
    </location>
</feature>
<feature type="transmembrane region" description="Helical" evidence="1">
    <location>
        <begin position="151"/>
        <end position="171"/>
    </location>
</feature>
<feature type="transmembrane region" description="Helical" evidence="1">
    <location>
        <begin position="488"/>
        <end position="509"/>
    </location>
</feature>
<evidence type="ECO:0000256" key="1">
    <source>
        <dbReference type="SAM" id="Phobius"/>
    </source>
</evidence>
<name>A0A1F5ZMF4_9BACT</name>
<dbReference type="InterPro" id="IPR018746">
    <property type="entry name" value="DUF2298"/>
</dbReference>
<dbReference type="EMBL" id="MFJJ01000041">
    <property type="protein sequence ID" value="OGG13618.1"/>
    <property type="molecule type" value="Genomic_DNA"/>
</dbReference>
<feature type="transmembrane region" description="Helical" evidence="1">
    <location>
        <begin position="183"/>
        <end position="206"/>
    </location>
</feature>
<evidence type="ECO:0008006" key="4">
    <source>
        <dbReference type="Google" id="ProtNLM"/>
    </source>
</evidence>